<feature type="domain" description="AB hydrolase-1" evidence="2">
    <location>
        <begin position="23"/>
        <end position="249"/>
    </location>
</feature>
<accession>W0JMB4</accession>
<dbReference type="GeneID" id="25145668"/>
<dbReference type="GO" id="GO:0016787">
    <property type="term" value="F:hydrolase activity"/>
    <property type="evidence" value="ECO:0007669"/>
    <property type="project" value="UniProtKB-KW"/>
</dbReference>
<dbReference type="OrthoDB" id="7531at2157"/>
<dbReference type="Gene3D" id="3.40.50.1820">
    <property type="entry name" value="alpha/beta hydrolase"/>
    <property type="match status" value="1"/>
</dbReference>
<dbReference type="PANTHER" id="PTHR43798">
    <property type="entry name" value="MONOACYLGLYCEROL LIPASE"/>
    <property type="match status" value="1"/>
</dbReference>
<dbReference type="Proteomes" id="UP000019024">
    <property type="component" value="Chromosome"/>
</dbReference>
<dbReference type="eggNOG" id="arCOG01648">
    <property type="taxonomic scope" value="Archaea"/>
</dbReference>
<proteinExistence type="predicted"/>
<dbReference type="EMBL" id="CP007055">
    <property type="protein sequence ID" value="AHF99845.1"/>
    <property type="molecule type" value="Genomic_DNA"/>
</dbReference>
<organism evidence="3 4">
    <name type="scientific">Halostagnicola larsenii XH-48</name>
    <dbReference type="NCBI Taxonomy" id="797299"/>
    <lineage>
        <taxon>Archaea</taxon>
        <taxon>Methanobacteriati</taxon>
        <taxon>Methanobacteriota</taxon>
        <taxon>Stenosarchaea group</taxon>
        <taxon>Halobacteria</taxon>
        <taxon>Halobacteriales</taxon>
        <taxon>Natrialbaceae</taxon>
        <taxon>Halostagnicola</taxon>
    </lineage>
</organism>
<dbReference type="InterPro" id="IPR000073">
    <property type="entry name" value="AB_hydrolase_1"/>
</dbReference>
<sequence>MQTITSADGTSIAYETDGDGPPLVLLHGGGTRRYWEPFVPRFSDDFTVVRPDRRGRGDSGDGDEYDIGREVEDARAVVDAVAGDPILFGHSFGGLQALEAARDAPVQAVIAYEPAYLVGDYRKRANLASRMQAQLENGNRREAMKLHLEEVIHGGEIDELDRWLEEWPAWPEYAEHVENAARMDRALEDHQLSETLDVDAPALLLTGSEGPSHLRESVRAVHDALPESRLLEFDGVGHLGPTEAPERIATELRRFLEETEAADPTIEGEQI</sequence>
<dbReference type="RefSeq" id="WP_049953092.1">
    <property type="nucleotide sequence ID" value="NZ_CP007055.1"/>
</dbReference>
<keyword evidence="4" id="KW-1185">Reference proteome</keyword>
<evidence type="ECO:0000259" key="2">
    <source>
        <dbReference type="Pfam" id="PF12697"/>
    </source>
</evidence>
<reference evidence="3 4" key="1">
    <citation type="submission" date="2014-01" db="EMBL/GenBank/DDBJ databases">
        <authorList>
            <consortium name="DOE Joint Genome Institute"/>
            <person name="Anderson I."/>
            <person name="Huntemann M."/>
            <person name="Han J."/>
            <person name="Chen A."/>
            <person name="Kyrpides N."/>
            <person name="Mavromatis K."/>
            <person name="Markowitz V."/>
            <person name="Palaniappan K."/>
            <person name="Ivanova N."/>
            <person name="Schaumberg A."/>
            <person name="Pati A."/>
            <person name="Liolios K."/>
            <person name="Nordberg H.P."/>
            <person name="Cantor M.N."/>
            <person name="Hua S.X."/>
            <person name="Woyke T."/>
        </authorList>
    </citation>
    <scope>NUCLEOTIDE SEQUENCE [LARGE SCALE GENOMIC DNA]</scope>
    <source>
        <strain evidence="3 4">XH-48</strain>
    </source>
</reference>
<dbReference type="GO" id="GO:0016020">
    <property type="term" value="C:membrane"/>
    <property type="evidence" value="ECO:0007669"/>
    <property type="project" value="TreeGrafter"/>
</dbReference>
<protein>
    <submittedName>
        <fullName evidence="3">Alpha/beta hydrolase</fullName>
    </submittedName>
</protein>
<dbReference type="SUPFAM" id="SSF53474">
    <property type="entry name" value="alpha/beta-Hydrolases"/>
    <property type="match status" value="1"/>
</dbReference>
<evidence type="ECO:0000256" key="1">
    <source>
        <dbReference type="ARBA" id="ARBA00022801"/>
    </source>
</evidence>
<dbReference type="Pfam" id="PF12697">
    <property type="entry name" value="Abhydrolase_6"/>
    <property type="match status" value="1"/>
</dbReference>
<dbReference type="InterPro" id="IPR050266">
    <property type="entry name" value="AB_hydrolase_sf"/>
</dbReference>
<gene>
    <name evidence="3" type="ORF">HALLA_14670</name>
</gene>
<dbReference type="PATRIC" id="fig|797299.3.peg.1940"/>
<dbReference type="PANTHER" id="PTHR43798:SF31">
    <property type="entry name" value="AB HYDROLASE SUPERFAMILY PROTEIN YCLE"/>
    <property type="match status" value="1"/>
</dbReference>
<keyword evidence="1 3" id="KW-0378">Hydrolase</keyword>
<evidence type="ECO:0000313" key="3">
    <source>
        <dbReference type="EMBL" id="AHF99845.1"/>
    </source>
</evidence>
<name>W0JMB4_9EURY</name>
<dbReference type="HOGENOM" id="CLU_020336_43_3_2"/>
<dbReference type="InterPro" id="IPR029058">
    <property type="entry name" value="AB_hydrolase_fold"/>
</dbReference>
<dbReference type="STRING" id="797299.HALLA_14670"/>
<dbReference type="KEGG" id="hlr:HALLA_14670"/>
<evidence type="ECO:0000313" key="4">
    <source>
        <dbReference type="Proteomes" id="UP000019024"/>
    </source>
</evidence>
<dbReference type="AlphaFoldDB" id="W0JMB4"/>